<dbReference type="CDD" id="cd02194">
    <property type="entry name" value="ThiL"/>
    <property type="match status" value="1"/>
</dbReference>
<feature type="binding site" evidence="1">
    <location>
        <position position="88"/>
    </location>
    <ligand>
        <name>substrate</name>
    </ligand>
</feature>
<feature type="binding site" evidence="1">
    <location>
        <position position="190"/>
    </location>
    <ligand>
        <name>ATP</name>
        <dbReference type="ChEBI" id="CHEBI:30616"/>
    </ligand>
</feature>
<dbReference type="EC" id="2.7.4.16" evidence="1"/>
<feature type="binding site" evidence="1">
    <location>
        <position position="65"/>
    </location>
    <ligand>
        <name>Mg(2+)</name>
        <dbReference type="ChEBI" id="CHEBI:18420"/>
        <label>4</label>
    </ligand>
</feature>
<feature type="domain" description="PurM-like N-terminal" evidence="2">
    <location>
        <begin position="63"/>
        <end position="180"/>
    </location>
</feature>
<feature type="binding site" evidence="1">
    <location>
        <position position="349"/>
    </location>
    <ligand>
        <name>substrate</name>
    </ligand>
</feature>
<comment type="caution">
    <text evidence="1">Lacks conserved residue(s) required for the propagation of feature annotation.</text>
</comment>
<dbReference type="GO" id="GO:0009228">
    <property type="term" value="P:thiamine biosynthetic process"/>
    <property type="evidence" value="ECO:0007669"/>
    <property type="project" value="UniProtKB-KW"/>
</dbReference>
<comment type="miscellaneous">
    <text evidence="1">Reaction mechanism of ThiL seems to utilize a direct, inline transfer of the gamma-phosphate of ATP to TMP rather than a phosphorylated enzyme intermediate.</text>
</comment>
<feature type="binding site" evidence="1">
    <location>
        <position position="258"/>
    </location>
    <ligand>
        <name>Mg(2+)</name>
        <dbReference type="ChEBI" id="CHEBI:18420"/>
        <label>3</label>
    </ligand>
</feature>
<keyword evidence="4" id="KW-1185">Reference proteome</keyword>
<keyword evidence="1" id="KW-0460">Magnesium</keyword>
<feature type="binding site" evidence="1">
    <location>
        <position position="65"/>
    </location>
    <ligand>
        <name>Mg(2+)</name>
        <dbReference type="ChEBI" id="CHEBI:18420"/>
        <label>3</label>
    </ligand>
</feature>
<comment type="pathway">
    <text evidence="1">Cofactor biosynthesis; thiamine diphosphate biosynthesis; thiamine diphosphate from thiamine phosphate: step 1/1.</text>
</comment>
<dbReference type="GO" id="GO:0005524">
    <property type="term" value="F:ATP binding"/>
    <property type="evidence" value="ECO:0007669"/>
    <property type="project" value="UniProtKB-UniRule"/>
</dbReference>
<keyword evidence="1" id="KW-0784">Thiamine biosynthesis</keyword>
<feature type="binding site" evidence="1">
    <location>
        <position position="81"/>
    </location>
    <ligand>
        <name>Mg(2+)</name>
        <dbReference type="ChEBI" id="CHEBI:18420"/>
        <label>1</label>
    </ligand>
</feature>
<sequence>MPAWLVTMSDRYASRTGLSTLELMRLSALHHTTVGELGEAGILDLLSASYQGLTSGDGVIGPGDDAAVIPAPGGHFVIATDAMNEGHHFLRTWPSGITDNGYSTGWKLAAQNLSDMNAMGAVTSSVSVSLAMPTTTPAAWVFHFGRGIANACRWLGASQTVISGGDLTRAETIATAITATANLIGQPVLRKAAEDVAGFHLIHTGNAGMSHAGYVVASQGTHNQLRRDELQALRLFLRPRPPLDQGPKVAGVVSAMMDVSDSILTDADRLAAANNLHAHIDPAWVARTAAHLQPLADRYDADASQWVLTGGEDYGLLAILNPEHDLPAGWEIIGQLTSQPQERPATTGWDHF</sequence>
<name>A0A543AIJ7_9MICC</name>
<keyword evidence="1 3" id="KW-0418">Kinase</keyword>
<dbReference type="SUPFAM" id="SSF55326">
    <property type="entry name" value="PurM N-terminal domain-like"/>
    <property type="match status" value="1"/>
</dbReference>
<keyword evidence="1" id="KW-0067">ATP-binding</keyword>
<dbReference type="PANTHER" id="PTHR30270:SF0">
    <property type="entry name" value="THIAMINE-MONOPHOSPHATE KINASE"/>
    <property type="match status" value="1"/>
</dbReference>
<evidence type="ECO:0000313" key="3">
    <source>
        <dbReference type="EMBL" id="TQL72398.1"/>
    </source>
</evidence>
<keyword evidence="1" id="KW-0808">Transferase</keyword>
<dbReference type="InterPro" id="IPR036921">
    <property type="entry name" value="PurM-like_N_sf"/>
</dbReference>
<dbReference type="InterPro" id="IPR036676">
    <property type="entry name" value="PurM-like_C_sf"/>
</dbReference>
<feature type="binding site" evidence="1">
    <location>
        <position position="80"/>
    </location>
    <ligand>
        <name>Mg(2+)</name>
        <dbReference type="ChEBI" id="CHEBI:18420"/>
        <label>1</label>
    </ligand>
</feature>
<dbReference type="GO" id="GO:0000287">
    <property type="term" value="F:magnesium ion binding"/>
    <property type="evidence" value="ECO:0007669"/>
    <property type="project" value="UniProtKB-UniRule"/>
</dbReference>
<evidence type="ECO:0000259" key="2">
    <source>
        <dbReference type="Pfam" id="PF00586"/>
    </source>
</evidence>
<feature type="binding site" evidence="1">
    <location>
        <position position="81"/>
    </location>
    <ligand>
        <name>Mg(2+)</name>
        <dbReference type="ChEBI" id="CHEBI:18420"/>
        <label>2</label>
    </ligand>
</feature>
<dbReference type="AlphaFoldDB" id="A0A543AIJ7"/>
<evidence type="ECO:0000256" key="1">
    <source>
        <dbReference type="HAMAP-Rule" id="MF_02128"/>
    </source>
</evidence>
<feature type="binding site" evidence="1">
    <location>
        <position position="115"/>
    </location>
    <ligand>
        <name>Mg(2+)</name>
        <dbReference type="ChEBI" id="CHEBI:18420"/>
        <label>2</label>
    </ligand>
</feature>
<dbReference type="InterPro" id="IPR016188">
    <property type="entry name" value="PurM-like_N"/>
</dbReference>
<dbReference type="PANTHER" id="PTHR30270">
    <property type="entry name" value="THIAMINE-MONOPHOSPHATE KINASE"/>
    <property type="match status" value="1"/>
</dbReference>
<dbReference type="GO" id="GO:0009229">
    <property type="term" value="P:thiamine diphosphate biosynthetic process"/>
    <property type="evidence" value="ECO:0007669"/>
    <property type="project" value="UniProtKB-UniRule"/>
</dbReference>
<dbReference type="SUPFAM" id="SSF56042">
    <property type="entry name" value="PurM C-terminal domain-like"/>
    <property type="match status" value="1"/>
</dbReference>
<gene>
    <name evidence="1" type="primary">thiL</name>
    <name evidence="3" type="ORF">FB556_1048</name>
</gene>
<feature type="binding site" evidence="1">
    <location>
        <begin position="165"/>
        <end position="166"/>
    </location>
    <ligand>
        <name>ATP</name>
        <dbReference type="ChEBI" id="CHEBI:30616"/>
    </ligand>
</feature>
<dbReference type="Gene3D" id="3.30.1330.10">
    <property type="entry name" value="PurM-like, N-terminal domain"/>
    <property type="match status" value="1"/>
</dbReference>
<dbReference type="GO" id="GO:0009030">
    <property type="term" value="F:thiamine-phosphate kinase activity"/>
    <property type="evidence" value="ECO:0007669"/>
    <property type="project" value="UniProtKB-UniRule"/>
</dbReference>
<feature type="binding site" evidence="1">
    <location>
        <position position="166"/>
    </location>
    <ligand>
        <name>Mg(2+)</name>
        <dbReference type="ChEBI" id="CHEBI:18420"/>
        <label>1</label>
    </ligand>
</feature>
<dbReference type="Gene3D" id="3.90.650.10">
    <property type="entry name" value="PurM-like C-terminal domain"/>
    <property type="match status" value="1"/>
</dbReference>
<dbReference type="HAMAP" id="MF_02128">
    <property type="entry name" value="TMP_kinase"/>
    <property type="match status" value="1"/>
</dbReference>
<keyword evidence="1" id="KW-0547">Nucleotide-binding</keyword>
<protein>
    <recommendedName>
        <fullName evidence="1">Thiamine-monophosphate kinase</fullName>
        <shortName evidence="1">TMP kinase</shortName>
        <shortName evidence="1">Thiamine-phosphate kinase</shortName>
        <ecNumber evidence="1">2.7.4.16</ecNumber>
    </recommendedName>
</protein>
<feature type="binding site" evidence="1">
    <location>
        <position position="260"/>
    </location>
    <ligand>
        <name>ATP</name>
        <dbReference type="ChEBI" id="CHEBI:30616"/>
    </ligand>
</feature>
<feature type="binding site" evidence="1">
    <location>
        <position position="115"/>
    </location>
    <ligand>
        <name>Mg(2+)</name>
        <dbReference type="ChEBI" id="CHEBI:18420"/>
        <label>3</label>
    </ligand>
</feature>
<comment type="caution">
    <text evidence="3">The sequence shown here is derived from an EMBL/GenBank/DDBJ whole genome shotgun (WGS) entry which is preliminary data.</text>
</comment>
<reference evidence="3 4" key="1">
    <citation type="submission" date="2019-06" db="EMBL/GenBank/DDBJ databases">
        <title>Sequencing the genomes of 1000 actinobacteria strains.</title>
        <authorList>
            <person name="Klenk H.-P."/>
        </authorList>
    </citation>
    <scope>NUCLEOTIDE SEQUENCE [LARGE SCALE GENOMIC DNA]</scope>
    <source>
        <strain evidence="3 4">DSM 24083</strain>
    </source>
</reference>
<dbReference type="EMBL" id="VFOU01000002">
    <property type="protein sequence ID" value="TQL72398.1"/>
    <property type="molecule type" value="Genomic_DNA"/>
</dbReference>
<dbReference type="UniPathway" id="UPA00060">
    <property type="reaction ID" value="UER00142"/>
</dbReference>
<accession>A0A543AIJ7</accession>
<evidence type="ECO:0000313" key="4">
    <source>
        <dbReference type="Proteomes" id="UP000319746"/>
    </source>
</evidence>
<comment type="catalytic activity">
    <reaction evidence="1">
        <text>thiamine phosphate + ATP = thiamine diphosphate + ADP</text>
        <dbReference type="Rhea" id="RHEA:15913"/>
        <dbReference type="ChEBI" id="CHEBI:30616"/>
        <dbReference type="ChEBI" id="CHEBI:37575"/>
        <dbReference type="ChEBI" id="CHEBI:58937"/>
        <dbReference type="ChEBI" id="CHEBI:456216"/>
        <dbReference type="EC" id="2.7.4.16"/>
    </reaction>
</comment>
<dbReference type="InterPro" id="IPR006283">
    <property type="entry name" value="ThiL-like"/>
</dbReference>
<dbReference type="Pfam" id="PF00586">
    <property type="entry name" value="AIRS"/>
    <property type="match status" value="1"/>
</dbReference>
<proteinExistence type="inferred from homology"/>
<comment type="function">
    <text evidence="1">Catalyzes the ATP-dependent phosphorylation of thiamine-monophosphate (TMP) to form thiamine-pyrophosphate (TPP), the active form of vitamin B1.</text>
</comment>
<comment type="similarity">
    <text evidence="1">Belongs to the thiamine-monophosphate kinase family.</text>
</comment>
<feature type="binding site" evidence="1">
    <location>
        <position position="312"/>
    </location>
    <ligand>
        <name>substrate</name>
    </ligand>
</feature>
<feature type="binding site" evidence="1">
    <location>
        <position position="115"/>
    </location>
    <ligand>
        <name>Mg(2+)</name>
        <dbReference type="ChEBI" id="CHEBI:18420"/>
        <label>4</label>
    </ligand>
</feature>
<feature type="binding site" evidence="1">
    <location>
        <position position="261"/>
    </location>
    <ligand>
        <name>Mg(2+)</name>
        <dbReference type="ChEBI" id="CHEBI:18420"/>
        <label>5</label>
    </ligand>
</feature>
<dbReference type="PIRSF" id="PIRSF005303">
    <property type="entry name" value="Thiam_monoph_kin"/>
    <property type="match status" value="1"/>
</dbReference>
<keyword evidence="1" id="KW-0479">Metal-binding</keyword>
<organism evidence="3 4">
    <name type="scientific">Enteractinococcus coprophilus</name>
    <dbReference type="NCBI Taxonomy" id="1027633"/>
    <lineage>
        <taxon>Bacteria</taxon>
        <taxon>Bacillati</taxon>
        <taxon>Actinomycetota</taxon>
        <taxon>Actinomycetes</taxon>
        <taxon>Micrococcales</taxon>
        <taxon>Micrococcaceae</taxon>
    </lineage>
</organism>
<dbReference type="Proteomes" id="UP000319746">
    <property type="component" value="Unassembled WGS sequence"/>
</dbReference>